<dbReference type="EMBL" id="OU893341">
    <property type="protein sequence ID" value="CAG9782885.1"/>
    <property type="molecule type" value="Genomic_DNA"/>
</dbReference>
<reference evidence="3" key="2">
    <citation type="submission" date="2022-10" db="EMBL/GenBank/DDBJ databases">
        <authorList>
            <consortium name="ENA_rothamsted_submissions"/>
            <consortium name="culmorum"/>
            <person name="King R."/>
        </authorList>
    </citation>
    <scope>NUCLEOTIDE SEQUENCE</scope>
</reference>
<dbReference type="OrthoDB" id="7382455at2759"/>
<keyword evidence="1" id="KW-0812">Transmembrane</keyword>
<evidence type="ECO:0000313" key="4">
    <source>
        <dbReference type="Proteomes" id="UP001153714"/>
    </source>
</evidence>
<feature type="chain" id="PRO_5040451692" evidence="2">
    <location>
        <begin position="17"/>
        <end position="276"/>
    </location>
</feature>
<feature type="signal peptide" evidence="2">
    <location>
        <begin position="1"/>
        <end position="16"/>
    </location>
</feature>
<accession>A0A9N9N0V5</accession>
<keyword evidence="1" id="KW-0472">Membrane</keyword>
<evidence type="ECO:0000256" key="2">
    <source>
        <dbReference type="SAM" id="SignalP"/>
    </source>
</evidence>
<sequence length="276" mass="32300">MFAYLVSLVIIIGADGFCGENIKWSHHLNIEDVYGVWYGVGYAQHTPDMTDKPNEVGCVALYISDASTEVSNDWLDWSLRRRNYSDQNWRSYRSNPWSDTPMSGSWLDIRVKRRAKRNMYTERRLRVIWDEDGQTMEQVYIYTPDEPGLWVAEKMRPGELELISRGIDVWYPDDPPRHPEVIKILKLNRDMMIINHCSDSGNEGIFSLILRRTSTRMDRSEWFDLRRQFYSFDLPPMHRHSAICAGCIHCGSVLLMFSLYTLIVLLRSITSLNFVT</sequence>
<dbReference type="Proteomes" id="UP001153714">
    <property type="component" value="Chromosome 10"/>
</dbReference>
<gene>
    <name evidence="3" type="ORF">DIATSA_LOCUS1113</name>
</gene>
<reference evidence="3" key="1">
    <citation type="submission" date="2021-12" db="EMBL/GenBank/DDBJ databases">
        <authorList>
            <person name="King R."/>
        </authorList>
    </citation>
    <scope>NUCLEOTIDE SEQUENCE</scope>
</reference>
<keyword evidence="4" id="KW-1185">Reference proteome</keyword>
<evidence type="ECO:0000256" key="1">
    <source>
        <dbReference type="SAM" id="Phobius"/>
    </source>
</evidence>
<keyword evidence="2" id="KW-0732">Signal</keyword>
<proteinExistence type="predicted"/>
<feature type="transmembrane region" description="Helical" evidence="1">
    <location>
        <begin position="253"/>
        <end position="275"/>
    </location>
</feature>
<evidence type="ECO:0000313" key="3">
    <source>
        <dbReference type="EMBL" id="CAG9782885.1"/>
    </source>
</evidence>
<organism evidence="3 4">
    <name type="scientific">Diatraea saccharalis</name>
    <name type="common">sugarcane borer</name>
    <dbReference type="NCBI Taxonomy" id="40085"/>
    <lineage>
        <taxon>Eukaryota</taxon>
        <taxon>Metazoa</taxon>
        <taxon>Ecdysozoa</taxon>
        <taxon>Arthropoda</taxon>
        <taxon>Hexapoda</taxon>
        <taxon>Insecta</taxon>
        <taxon>Pterygota</taxon>
        <taxon>Neoptera</taxon>
        <taxon>Endopterygota</taxon>
        <taxon>Lepidoptera</taxon>
        <taxon>Glossata</taxon>
        <taxon>Ditrysia</taxon>
        <taxon>Pyraloidea</taxon>
        <taxon>Crambidae</taxon>
        <taxon>Crambinae</taxon>
        <taxon>Diatraea</taxon>
    </lineage>
</organism>
<keyword evidence="1" id="KW-1133">Transmembrane helix</keyword>
<protein>
    <submittedName>
        <fullName evidence="3">Uncharacterized protein</fullName>
    </submittedName>
</protein>
<name>A0A9N9N0V5_9NEOP</name>
<dbReference type="AlphaFoldDB" id="A0A9N9N0V5"/>